<dbReference type="Pfam" id="PF14216">
    <property type="entry name" value="DUF4326"/>
    <property type="match status" value="1"/>
</dbReference>
<evidence type="ECO:0000313" key="2">
    <source>
        <dbReference type="EMBL" id="KKL90580.1"/>
    </source>
</evidence>
<reference evidence="2" key="1">
    <citation type="journal article" date="2015" name="Nature">
        <title>Complex archaea that bridge the gap between prokaryotes and eukaryotes.</title>
        <authorList>
            <person name="Spang A."/>
            <person name="Saw J.H."/>
            <person name="Jorgensen S.L."/>
            <person name="Zaremba-Niedzwiedzka K."/>
            <person name="Martijn J."/>
            <person name="Lind A.E."/>
            <person name="van Eijk R."/>
            <person name="Schleper C."/>
            <person name="Guy L."/>
            <person name="Ettema T.J."/>
        </authorList>
    </citation>
    <scope>NUCLEOTIDE SEQUENCE</scope>
</reference>
<name>A0A0F9I9U6_9ZZZZ</name>
<gene>
    <name evidence="2" type="ORF">LCGC14_1903300</name>
</gene>
<sequence length="96" mass="10952">MVTTVVNLKEEPFDIYIGRPSLFGNPFYIGRDGTREECIEKFKSFFYSNMNLMRATKEKLSGKVLGCYCKPLPCHGDIIAEYLNGLEKDEKRTASS</sequence>
<protein>
    <recommendedName>
        <fullName evidence="1">DUF4326 domain-containing protein</fullName>
    </recommendedName>
</protein>
<dbReference type="EMBL" id="LAZR01019972">
    <property type="protein sequence ID" value="KKL90580.1"/>
    <property type="molecule type" value="Genomic_DNA"/>
</dbReference>
<dbReference type="AlphaFoldDB" id="A0A0F9I9U6"/>
<organism evidence="2">
    <name type="scientific">marine sediment metagenome</name>
    <dbReference type="NCBI Taxonomy" id="412755"/>
    <lineage>
        <taxon>unclassified sequences</taxon>
        <taxon>metagenomes</taxon>
        <taxon>ecological metagenomes</taxon>
    </lineage>
</organism>
<dbReference type="InterPro" id="IPR025475">
    <property type="entry name" value="DUF4326"/>
</dbReference>
<proteinExistence type="predicted"/>
<evidence type="ECO:0000259" key="1">
    <source>
        <dbReference type="Pfam" id="PF14216"/>
    </source>
</evidence>
<accession>A0A0F9I9U6</accession>
<comment type="caution">
    <text evidence="2">The sequence shown here is derived from an EMBL/GenBank/DDBJ whole genome shotgun (WGS) entry which is preliminary data.</text>
</comment>
<feature type="domain" description="DUF4326" evidence="1">
    <location>
        <begin position="6"/>
        <end position="81"/>
    </location>
</feature>